<keyword evidence="1" id="KW-0812">Transmembrane</keyword>
<dbReference type="PATRIC" id="fig|74031.6.peg.1846"/>
<evidence type="ECO:0000256" key="1">
    <source>
        <dbReference type="SAM" id="Phobius"/>
    </source>
</evidence>
<reference evidence="5" key="1">
    <citation type="submission" date="2015-07" db="EMBL/GenBank/DDBJ databases">
        <title>Draft Genome Sequence of Roseovarius tolerans EL-164, a producer of N-Acylated Alanine Methyl Esters (NAMEs).</title>
        <authorList>
            <person name="Voget S."/>
            <person name="Bruns H."/>
            <person name="Wagner-Doebler I."/>
            <person name="Schulz S."/>
            <person name="Daniel R."/>
        </authorList>
    </citation>
    <scope>NUCLEOTIDE SEQUENCE [LARGE SCALE GENOMIC DNA]</scope>
    <source>
        <strain evidence="5">EL-164</strain>
    </source>
</reference>
<gene>
    <name evidence="3" type="ORF">ROTO_18100</name>
    <name evidence="4" type="ORF">SAMN04488077_108149</name>
</gene>
<accession>A0A0L6CVA8</accession>
<dbReference type="OrthoDB" id="7173339at2"/>
<dbReference type="Proteomes" id="UP000182160">
    <property type="component" value="Unassembled WGS sequence"/>
</dbReference>
<dbReference type="STRING" id="74031.SAMN04488077_108149"/>
<keyword evidence="5" id="KW-1185">Reference proteome</keyword>
<evidence type="ECO:0000313" key="6">
    <source>
        <dbReference type="Proteomes" id="UP000182160"/>
    </source>
</evidence>
<dbReference type="EMBL" id="LGVV01000020">
    <property type="protein sequence ID" value="KNX41610.1"/>
    <property type="molecule type" value="Genomic_DNA"/>
</dbReference>
<evidence type="ECO:0000313" key="3">
    <source>
        <dbReference type="EMBL" id="KNX41610.1"/>
    </source>
</evidence>
<organism evidence="3 5">
    <name type="scientific">Roseovarius tolerans</name>
    <dbReference type="NCBI Taxonomy" id="74031"/>
    <lineage>
        <taxon>Bacteria</taxon>
        <taxon>Pseudomonadati</taxon>
        <taxon>Pseudomonadota</taxon>
        <taxon>Alphaproteobacteria</taxon>
        <taxon>Rhodobacterales</taxon>
        <taxon>Roseobacteraceae</taxon>
        <taxon>Roseovarius</taxon>
    </lineage>
</organism>
<reference evidence="3" key="2">
    <citation type="submission" date="2015-07" db="EMBL/GenBank/DDBJ databases">
        <title>MeaNS - Measles Nucleotide Surveillance Program.</title>
        <authorList>
            <person name="Tran T."/>
            <person name="Druce J."/>
        </authorList>
    </citation>
    <scope>NUCLEOTIDE SEQUENCE</scope>
    <source>
        <strain evidence="3">EL-164</strain>
    </source>
</reference>
<protein>
    <recommendedName>
        <fullName evidence="2">Ancillary SecYEG translocon subunit/Cell division coordinator CpoB TPR domain-containing protein</fullName>
    </recommendedName>
</protein>
<sequence length="229" mass="24430">MSDTDSFIEEVTEEVRRDRLFRLMRRYGWIAILAILLLVGGAAWNEWRKAQARATAQDFGDSILSALSAEDRAARATALANVDAPNPEAAAVVDLLAAAEGADQDPEAAAARLLDIADRDATLSVYRQIATLKAVTLPGSGLSVEDRRTRLEGMVSEGGVVRLLAEEQLALLALETGDRAGALEALTRIAVDAEATAGLRRRVTQVIVALGEEPPDTPMADPDTATVLQ</sequence>
<dbReference type="AlphaFoldDB" id="A0A0L6CVA8"/>
<dbReference type="EMBL" id="FOBO01000008">
    <property type="protein sequence ID" value="SEM83454.1"/>
    <property type="molecule type" value="Genomic_DNA"/>
</dbReference>
<evidence type="ECO:0000259" key="2">
    <source>
        <dbReference type="Pfam" id="PF09976"/>
    </source>
</evidence>
<feature type="domain" description="Ancillary SecYEG translocon subunit/Cell division coordinator CpoB TPR" evidence="2">
    <location>
        <begin position="29"/>
        <end position="133"/>
    </location>
</feature>
<keyword evidence="1" id="KW-0472">Membrane</keyword>
<keyword evidence="1" id="KW-1133">Transmembrane helix</keyword>
<dbReference type="Proteomes" id="UP000037046">
    <property type="component" value="Unassembled WGS sequence"/>
</dbReference>
<dbReference type="Pfam" id="PF09976">
    <property type="entry name" value="TPR_21"/>
    <property type="match status" value="1"/>
</dbReference>
<dbReference type="InterPro" id="IPR018704">
    <property type="entry name" value="SecYEG/CpoB_TPR"/>
</dbReference>
<name>A0A0L6CVA8_9RHOB</name>
<proteinExistence type="predicted"/>
<evidence type="ECO:0000313" key="5">
    <source>
        <dbReference type="Proteomes" id="UP000037046"/>
    </source>
</evidence>
<dbReference type="RefSeq" id="WP_050662705.1">
    <property type="nucleotide sequence ID" value="NZ_CP118494.1"/>
</dbReference>
<feature type="transmembrane region" description="Helical" evidence="1">
    <location>
        <begin position="26"/>
        <end position="44"/>
    </location>
</feature>
<evidence type="ECO:0000313" key="4">
    <source>
        <dbReference type="EMBL" id="SEM83454.1"/>
    </source>
</evidence>
<reference evidence="4 6" key="3">
    <citation type="submission" date="2016-10" db="EMBL/GenBank/DDBJ databases">
        <authorList>
            <person name="de Groot N.N."/>
        </authorList>
    </citation>
    <scope>NUCLEOTIDE SEQUENCE [LARGE SCALE GENOMIC DNA]</scope>
    <source>
        <strain evidence="4 6">DSM 11457</strain>
    </source>
</reference>